<dbReference type="AlphaFoldDB" id="A0A1R2BV59"/>
<dbReference type="Proteomes" id="UP000187209">
    <property type="component" value="Unassembled WGS sequence"/>
</dbReference>
<evidence type="ECO:0000313" key="2">
    <source>
        <dbReference type="Proteomes" id="UP000187209"/>
    </source>
</evidence>
<comment type="caution">
    <text evidence="1">The sequence shown here is derived from an EMBL/GenBank/DDBJ whole genome shotgun (WGS) entry which is preliminary data.</text>
</comment>
<keyword evidence="2" id="KW-1185">Reference proteome</keyword>
<dbReference type="EMBL" id="MPUH01000414">
    <property type="protein sequence ID" value="OMJ80654.1"/>
    <property type="molecule type" value="Genomic_DNA"/>
</dbReference>
<proteinExistence type="predicted"/>
<accession>A0A1R2BV59</accession>
<evidence type="ECO:0000313" key="1">
    <source>
        <dbReference type="EMBL" id="OMJ80654.1"/>
    </source>
</evidence>
<reference evidence="1 2" key="1">
    <citation type="submission" date="2016-11" db="EMBL/GenBank/DDBJ databases">
        <title>The macronuclear genome of Stentor coeruleus: a giant cell with tiny introns.</title>
        <authorList>
            <person name="Slabodnick M."/>
            <person name="Ruby J.G."/>
            <person name="Reiff S.B."/>
            <person name="Swart E.C."/>
            <person name="Gosai S."/>
            <person name="Prabakaran S."/>
            <person name="Witkowska E."/>
            <person name="Larue G.E."/>
            <person name="Fisher S."/>
            <person name="Freeman R.M."/>
            <person name="Gunawardena J."/>
            <person name="Chu W."/>
            <person name="Stover N.A."/>
            <person name="Gregory B.D."/>
            <person name="Nowacki M."/>
            <person name="Derisi J."/>
            <person name="Roy S.W."/>
            <person name="Marshall W.F."/>
            <person name="Sood P."/>
        </authorList>
    </citation>
    <scope>NUCLEOTIDE SEQUENCE [LARGE SCALE GENOMIC DNA]</scope>
    <source>
        <strain evidence="1">WM001</strain>
    </source>
</reference>
<name>A0A1R2BV59_9CILI</name>
<organism evidence="1 2">
    <name type="scientific">Stentor coeruleus</name>
    <dbReference type="NCBI Taxonomy" id="5963"/>
    <lineage>
        <taxon>Eukaryota</taxon>
        <taxon>Sar</taxon>
        <taxon>Alveolata</taxon>
        <taxon>Ciliophora</taxon>
        <taxon>Postciliodesmatophora</taxon>
        <taxon>Heterotrichea</taxon>
        <taxon>Heterotrichida</taxon>
        <taxon>Stentoridae</taxon>
        <taxon>Stentor</taxon>
    </lineage>
</organism>
<protein>
    <submittedName>
        <fullName evidence="1">Uncharacterized protein</fullName>
    </submittedName>
</protein>
<sequence>MRNKIRSLPVSNSSPNLRVKQKNILTPITPKIYITSCVDFEIIPLPPTRRITRTIFRNTSASNNVQTLDNMIQELEQIDTKDLRKYVSVTQRDLENKVNHLKAITRLNVEEQSKVKERKWKNKKYIQEEEKEIRMIISRDTNKARKYDDGILNTKNIGN</sequence>
<gene>
    <name evidence="1" type="ORF">SteCoe_19030</name>
</gene>